<protein>
    <submittedName>
        <fullName evidence="1">Uncharacterized protein</fullName>
    </submittedName>
</protein>
<gene>
    <name evidence="1" type="ORF">GCM10010136_08310</name>
</gene>
<accession>A0A8J3DH01</accession>
<dbReference type="EMBL" id="BMZO01000002">
    <property type="protein sequence ID" value="GHC65550.1"/>
    <property type="molecule type" value="Genomic_DNA"/>
</dbReference>
<name>A0A8J3DH01_9HYPH</name>
<dbReference type="AlphaFoldDB" id="A0A8J3DH01"/>
<dbReference type="PROSITE" id="PS51257">
    <property type="entry name" value="PROKAR_LIPOPROTEIN"/>
    <property type="match status" value="1"/>
</dbReference>
<reference evidence="1" key="2">
    <citation type="submission" date="2020-09" db="EMBL/GenBank/DDBJ databases">
        <authorList>
            <person name="Sun Q."/>
            <person name="Kim S."/>
        </authorList>
    </citation>
    <scope>NUCLEOTIDE SEQUENCE</scope>
    <source>
        <strain evidence="1">KCTC 42097</strain>
    </source>
</reference>
<organism evidence="1 2">
    <name type="scientific">Limoniibacter endophyticus</name>
    <dbReference type="NCBI Taxonomy" id="1565040"/>
    <lineage>
        <taxon>Bacteria</taxon>
        <taxon>Pseudomonadati</taxon>
        <taxon>Pseudomonadota</taxon>
        <taxon>Alphaproteobacteria</taxon>
        <taxon>Hyphomicrobiales</taxon>
        <taxon>Bartonellaceae</taxon>
        <taxon>Limoniibacter</taxon>
    </lineage>
</organism>
<keyword evidence="2" id="KW-1185">Reference proteome</keyword>
<sequence>MISSLKYSFGLTAVLLLAGCETGRHDNLDLDFKKPVSSQWNRPGHHEKTFFEKREEMRFYGAD</sequence>
<reference evidence="1" key="1">
    <citation type="journal article" date="2014" name="Int. J. Syst. Evol. Microbiol.">
        <title>Complete genome sequence of Corynebacterium casei LMG S-19264T (=DSM 44701T), isolated from a smear-ripened cheese.</title>
        <authorList>
            <consortium name="US DOE Joint Genome Institute (JGI-PGF)"/>
            <person name="Walter F."/>
            <person name="Albersmeier A."/>
            <person name="Kalinowski J."/>
            <person name="Ruckert C."/>
        </authorList>
    </citation>
    <scope>NUCLEOTIDE SEQUENCE</scope>
    <source>
        <strain evidence="1">KCTC 42097</strain>
    </source>
</reference>
<dbReference type="RefSeq" id="WP_189488171.1">
    <property type="nucleotide sequence ID" value="NZ_BMZO01000002.1"/>
</dbReference>
<proteinExistence type="predicted"/>
<evidence type="ECO:0000313" key="1">
    <source>
        <dbReference type="EMBL" id="GHC65550.1"/>
    </source>
</evidence>
<comment type="caution">
    <text evidence="1">The sequence shown here is derived from an EMBL/GenBank/DDBJ whole genome shotgun (WGS) entry which is preliminary data.</text>
</comment>
<evidence type="ECO:0000313" key="2">
    <source>
        <dbReference type="Proteomes" id="UP000641137"/>
    </source>
</evidence>
<dbReference type="Proteomes" id="UP000641137">
    <property type="component" value="Unassembled WGS sequence"/>
</dbReference>